<proteinExistence type="predicted"/>
<accession>A0A1I7LPH1</accession>
<dbReference type="PANTHER" id="PTHR47199:SF2">
    <property type="entry name" value="PHOTOSYSTEM II STABILITY_ASSEMBLY FACTOR HCF136, CHLOROPLASTIC"/>
    <property type="match status" value="1"/>
</dbReference>
<dbReference type="GO" id="GO:0009523">
    <property type="term" value="C:photosystem II"/>
    <property type="evidence" value="ECO:0007669"/>
    <property type="project" value="UniProtKB-KW"/>
</dbReference>
<feature type="domain" description="Photosynthesis system II assembly factor Ycf48/Hcf136-like" evidence="3">
    <location>
        <begin position="153"/>
        <end position="308"/>
    </location>
</feature>
<dbReference type="Proteomes" id="UP000199391">
    <property type="component" value="Unassembled WGS sequence"/>
</dbReference>
<dbReference type="InterPro" id="IPR015943">
    <property type="entry name" value="WD40/YVTN_repeat-like_dom_sf"/>
</dbReference>
<keyword evidence="1" id="KW-0602">Photosynthesis</keyword>
<dbReference type="Pfam" id="PF14870">
    <property type="entry name" value="PSII_BNR"/>
    <property type="match status" value="2"/>
</dbReference>
<dbReference type="EMBL" id="FPBO01000034">
    <property type="protein sequence ID" value="SFV11519.1"/>
    <property type="molecule type" value="Genomic_DNA"/>
</dbReference>
<evidence type="ECO:0000313" key="4">
    <source>
        <dbReference type="EMBL" id="SFV11519.1"/>
    </source>
</evidence>
<keyword evidence="2" id="KW-0604">Photosystem II</keyword>
<protein>
    <recommendedName>
        <fullName evidence="3">Photosynthesis system II assembly factor Ycf48/Hcf136-like domain-containing protein</fullName>
    </recommendedName>
</protein>
<dbReference type="InterPro" id="IPR028203">
    <property type="entry name" value="PSII_CF48-like_dom"/>
</dbReference>
<dbReference type="GO" id="GO:0015979">
    <property type="term" value="P:photosynthesis"/>
    <property type="evidence" value="ECO:0007669"/>
    <property type="project" value="UniProtKB-KW"/>
</dbReference>
<dbReference type="PANTHER" id="PTHR47199">
    <property type="entry name" value="PHOTOSYSTEM II STABILITY/ASSEMBLY FACTOR HCF136, CHLOROPLASTIC"/>
    <property type="match status" value="1"/>
</dbReference>
<dbReference type="CDD" id="cd15482">
    <property type="entry name" value="Sialidase_non-viral"/>
    <property type="match status" value="1"/>
</dbReference>
<evidence type="ECO:0000259" key="3">
    <source>
        <dbReference type="Pfam" id="PF14870"/>
    </source>
</evidence>
<evidence type="ECO:0000256" key="1">
    <source>
        <dbReference type="ARBA" id="ARBA00022531"/>
    </source>
</evidence>
<evidence type="ECO:0000313" key="5">
    <source>
        <dbReference type="Proteomes" id="UP000199391"/>
    </source>
</evidence>
<feature type="domain" description="Photosynthesis system II assembly factor Ycf48/Hcf136-like" evidence="3">
    <location>
        <begin position="66"/>
        <end position="124"/>
    </location>
</feature>
<dbReference type="AlphaFoldDB" id="A0A1I7LPH1"/>
<dbReference type="Gene3D" id="2.130.10.10">
    <property type="entry name" value="YVTN repeat-like/Quinoprotein amine dehydrogenase"/>
    <property type="match status" value="2"/>
</dbReference>
<sequence>MATLALTALTALLCGPSRAEPDVLERPAMQSAKAAGSVLLALAQAGTRLVAAGERGIIIWSDDGGASWRQASVPVSVSLTALRFTSARDGWALGHSGVLLRTRDGGQTWAKQMDGKQAAALVLNAAKAAGAQGPALAEAKAEAERMVADGPSKPFLDLHFFDAQNGLLIGAFGLLFATADGGQTWQPAQQRVANPQGKHLYSIVGDGATCLIAGEQGAVYRSTDMGKTFTTLATGYEGSYFGALALSPRGALVFGMRGNVRRSDDAGATWQKSEIPASASITAGLRLRDASLLLADETGQLYRSTDEGKRFVHIAPPQPSPFTAVVQHGDGKLLLSGVRGITSVALNSIKAQP</sequence>
<reference evidence="5" key="1">
    <citation type="submission" date="2016-10" db="EMBL/GenBank/DDBJ databases">
        <authorList>
            <person name="Varghese N."/>
            <person name="Submissions S."/>
        </authorList>
    </citation>
    <scope>NUCLEOTIDE SEQUENCE [LARGE SCALE GENOMIC DNA]</scope>
    <source>
        <strain evidence="5">CGMCC 1.11014</strain>
    </source>
</reference>
<evidence type="ECO:0000256" key="2">
    <source>
        <dbReference type="ARBA" id="ARBA00023276"/>
    </source>
</evidence>
<dbReference type="STRING" id="1035707.SAMN05216552_103426"/>
<name>A0A1I7LPH1_9BURK</name>
<dbReference type="SUPFAM" id="SSF50939">
    <property type="entry name" value="Sialidases"/>
    <property type="match status" value="1"/>
</dbReference>
<gene>
    <name evidence="4" type="ORF">SAMN05216552_103426</name>
</gene>
<dbReference type="InterPro" id="IPR036278">
    <property type="entry name" value="Sialidase_sf"/>
</dbReference>
<organism evidence="4 5">
    <name type="scientific">Pseudoduganella namucuonensis</name>
    <dbReference type="NCBI Taxonomy" id="1035707"/>
    <lineage>
        <taxon>Bacteria</taxon>
        <taxon>Pseudomonadati</taxon>
        <taxon>Pseudomonadota</taxon>
        <taxon>Betaproteobacteria</taxon>
        <taxon>Burkholderiales</taxon>
        <taxon>Oxalobacteraceae</taxon>
        <taxon>Telluria group</taxon>
        <taxon>Pseudoduganella</taxon>
    </lineage>
</organism>
<keyword evidence="5" id="KW-1185">Reference proteome</keyword>